<keyword evidence="2" id="KW-0732">Signal</keyword>
<reference evidence="3" key="1">
    <citation type="submission" date="2020-05" db="EMBL/GenBank/DDBJ databases">
        <title>Phylogenomic resolution of chytrid fungi.</title>
        <authorList>
            <person name="Stajich J.E."/>
            <person name="Amses K."/>
            <person name="Simmons R."/>
            <person name="Seto K."/>
            <person name="Myers J."/>
            <person name="Bonds A."/>
            <person name="Quandt C.A."/>
            <person name="Barry K."/>
            <person name="Liu P."/>
            <person name="Grigoriev I."/>
            <person name="Longcore J.E."/>
            <person name="James T.Y."/>
        </authorList>
    </citation>
    <scope>NUCLEOTIDE SEQUENCE</scope>
    <source>
        <strain evidence="3">JEL0476</strain>
    </source>
</reference>
<organism evidence="3 4">
    <name type="scientific">Clydaea vesicula</name>
    <dbReference type="NCBI Taxonomy" id="447962"/>
    <lineage>
        <taxon>Eukaryota</taxon>
        <taxon>Fungi</taxon>
        <taxon>Fungi incertae sedis</taxon>
        <taxon>Chytridiomycota</taxon>
        <taxon>Chytridiomycota incertae sedis</taxon>
        <taxon>Chytridiomycetes</taxon>
        <taxon>Lobulomycetales</taxon>
        <taxon>Lobulomycetaceae</taxon>
        <taxon>Clydaea</taxon>
    </lineage>
</organism>
<name>A0AAD5TYU4_9FUNG</name>
<dbReference type="AlphaFoldDB" id="A0AAD5TYU4"/>
<accession>A0AAD5TYU4</accession>
<evidence type="ECO:0000313" key="4">
    <source>
        <dbReference type="Proteomes" id="UP001211065"/>
    </source>
</evidence>
<feature type="region of interest" description="Disordered" evidence="1">
    <location>
        <begin position="96"/>
        <end position="115"/>
    </location>
</feature>
<sequence>MKFTQLIVLVATLSNFSSSLFIPQLEARQSNLQGFHSPAAGHKVETVERRQLGRLGFFIPPKGIHNDENPDKKKRDTDVDLEIGIEKRQLGNLNIFFNPGKGGDEEPVDKKKRSFPEDYENLKDFKFEEFMDGNVRVTP</sequence>
<gene>
    <name evidence="3" type="ORF">HK099_005681</name>
</gene>
<protein>
    <submittedName>
        <fullName evidence="3">Uncharacterized protein</fullName>
    </submittedName>
</protein>
<feature type="signal peptide" evidence="2">
    <location>
        <begin position="1"/>
        <end position="19"/>
    </location>
</feature>
<evidence type="ECO:0000256" key="1">
    <source>
        <dbReference type="SAM" id="MobiDB-lite"/>
    </source>
</evidence>
<evidence type="ECO:0000256" key="2">
    <source>
        <dbReference type="SAM" id="SignalP"/>
    </source>
</evidence>
<feature type="chain" id="PRO_5042165782" evidence="2">
    <location>
        <begin position="20"/>
        <end position="139"/>
    </location>
</feature>
<dbReference type="Proteomes" id="UP001211065">
    <property type="component" value="Unassembled WGS sequence"/>
</dbReference>
<keyword evidence="4" id="KW-1185">Reference proteome</keyword>
<proteinExistence type="predicted"/>
<comment type="caution">
    <text evidence="3">The sequence shown here is derived from an EMBL/GenBank/DDBJ whole genome shotgun (WGS) entry which is preliminary data.</text>
</comment>
<evidence type="ECO:0000313" key="3">
    <source>
        <dbReference type="EMBL" id="KAJ3216907.1"/>
    </source>
</evidence>
<dbReference type="EMBL" id="JADGJW010000454">
    <property type="protein sequence ID" value="KAJ3216907.1"/>
    <property type="molecule type" value="Genomic_DNA"/>
</dbReference>